<proteinExistence type="predicted"/>
<gene>
    <name evidence="1" type="ORF">HMPREF1555_02327</name>
</gene>
<dbReference type="GeneID" id="57239116"/>
<evidence type="ECO:0000313" key="1">
    <source>
        <dbReference type="EMBL" id="ERJ63670.1"/>
    </source>
</evidence>
<protein>
    <submittedName>
        <fullName evidence="1">Uncharacterized protein</fullName>
    </submittedName>
</protein>
<accession>A0A0E2LM49</accession>
<sequence length="80" mass="9350">MIRTDCFYTGRYDVEVNGKKTPLYFFSIQDDKRCVHPDKEENAGGLFFEVEYATADDLRYIQRMVTALVEECLSKEVPNE</sequence>
<evidence type="ECO:0000313" key="2">
    <source>
        <dbReference type="Proteomes" id="UP000016630"/>
    </source>
</evidence>
<reference evidence="1 2" key="1">
    <citation type="submission" date="2013-06" db="EMBL/GenBank/DDBJ databases">
        <authorList>
            <person name="Weinstock G."/>
            <person name="Sodergren E."/>
            <person name="Lobos E.A."/>
            <person name="Fulton L."/>
            <person name="Fulton R."/>
            <person name="Courtney L."/>
            <person name="Fronick C."/>
            <person name="O'Laughlin M."/>
            <person name="Godfrey J."/>
            <person name="Wilson R.M."/>
            <person name="Miner T."/>
            <person name="Farmer C."/>
            <person name="Delehaunty K."/>
            <person name="Cordes M."/>
            <person name="Minx P."/>
            <person name="Tomlinson C."/>
            <person name="Chen J."/>
            <person name="Wollam A."/>
            <person name="Pepin K.H."/>
            <person name="Bhonagiri V."/>
            <person name="Zhang X."/>
            <person name="Warren W."/>
            <person name="Mitreva M."/>
            <person name="Mardis E.R."/>
            <person name="Wilson R.K."/>
        </authorList>
    </citation>
    <scope>NUCLEOTIDE SEQUENCE [LARGE SCALE GENOMIC DNA]</scope>
    <source>
        <strain evidence="1 2">F0570</strain>
    </source>
</reference>
<dbReference type="RefSeq" id="WP_021664963.1">
    <property type="nucleotide sequence ID" value="NZ_KI259111.1"/>
</dbReference>
<organism evidence="1 2">
    <name type="scientific">Porphyromonas gingivalis F0570</name>
    <dbReference type="NCBI Taxonomy" id="1227271"/>
    <lineage>
        <taxon>Bacteria</taxon>
        <taxon>Pseudomonadati</taxon>
        <taxon>Bacteroidota</taxon>
        <taxon>Bacteroidia</taxon>
        <taxon>Bacteroidales</taxon>
        <taxon>Porphyromonadaceae</taxon>
        <taxon>Porphyromonas</taxon>
    </lineage>
</organism>
<dbReference type="HOGENOM" id="CLU_2619044_0_0_10"/>
<dbReference type="AlphaFoldDB" id="A0A0E2LM49"/>
<comment type="caution">
    <text evidence="1">The sequence shown here is derived from an EMBL/GenBank/DDBJ whole genome shotgun (WGS) entry which is preliminary data.</text>
</comment>
<dbReference type="PATRIC" id="fig|1227271.3.peg.2042"/>
<dbReference type="EMBL" id="AWUW01000157">
    <property type="protein sequence ID" value="ERJ63670.1"/>
    <property type="molecule type" value="Genomic_DNA"/>
</dbReference>
<dbReference type="Proteomes" id="UP000016630">
    <property type="component" value="Unassembled WGS sequence"/>
</dbReference>
<name>A0A0E2LM49_PORGN</name>